<reference evidence="4 5" key="1">
    <citation type="submission" date="2019-04" db="EMBL/GenBank/DDBJ databases">
        <title>Aspergillus burnettii sp. nov., novel species from soil in southeast Queensland.</title>
        <authorList>
            <person name="Gilchrist C.L.M."/>
            <person name="Pitt J.I."/>
            <person name="Lange L."/>
            <person name="Lacey H.J."/>
            <person name="Vuong D."/>
            <person name="Midgley D.J."/>
            <person name="Greenfield P."/>
            <person name="Bradbury M."/>
            <person name="Lacey E."/>
            <person name="Busk P.K."/>
            <person name="Pilgaard B."/>
            <person name="Chooi Y.H."/>
            <person name="Piggott A.M."/>
        </authorList>
    </citation>
    <scope>NUCLEOTIDE SEQUENCE [LARGE SCALE GENOMIC DNA]</scope>
    <source>
        <strain evidence="4 5">FRR 5400</strain>
    </source>
</reference>
<dbReference type="Pfam" id="PF09286">
    <property type="entry name" value="Pro-kuma_activ"/>
    <property type="match status" value="1"/>
</dbReference>
<dbReference type="AlphaFoldDB" id="A0A8H6E0N3"/>
<evidence type="ECO:0000313" key="5">
    <source>
        <dbReference type="Proteomes" id="UP000541154"/>
    </source>
</evidence>
<dbReference type="SUPFAM" id="SSF54897">
    <property type="entry name" value="Protease propeptides/inhibitors"/>
    <property type="match status" value="1"/>
</dbReference>
<comment type="caution">
    <text evidence="4">The sequence shown here is derived from an EMBL/GenBank/DDBJ whole genome shotgun (WGS) entry which is preliminary data.</text>
</comment>
<dbReference type="PANTHER" id="PTHR14218:SF32">
    <property type="entry name" value="TRIPEPTIDYL PEPTIDASE SED3 (AFU_ORTHOLOGUE AFUA_3G08930)"/>
    <property type="match status" value="1"/>
</dbReference>
<feature type="domain" description="Peptidase S53 activation" evidence="3">
    <location>
        <begin position="1"/>
        <end position="104"/>
    </location>
</feature>
<dbReference type="InterPro" id="IPR036852">
    <property type="entry name" value="Peptidase_S8/S53_dom_sf"/>
</dbReference>
<dbReference type="SUPFAM" id="SSF52743">
    <property type="entry name" value="Subtilisin-like"/>
    <property type="match status" value="1"/>
</dbReference>
<dbReference type="GO" id="GO:0006508">
    <property type="term" value="P:proteolysis"/>
    <property type="evidence" value="ECO:0007669"/>
    <property type="project" value="InterPro"/>
</dbReference>
<dbReference type="Proteomes" id="UP000541154">
    <property type="component" value="Unassembled WGS sequence"/>
</dbReference>
<evidence type="ECO:0000259" key="3">
    <source>
        <dbReference type="Pfam" id="PF09286"/>
    </source>
</evidence>
<name>A0A8H6E0N3_PETAA</name>
<organism evidence="4 5">
    <name type="scientific">Petromyces alliaceus</name>
    <name type="common">Aspergillus alliaceus</name>
    <dbReference type="NCBI Taxonomy" id="209559"/>
    <lineage>
        <taxon>Eukaryota</taxon>
        <taxon>Fungi</taxon>
        <taxon>Dikarya</taxon>
        <taxon>Ascomycota</taxon>
        <taxon>Pezizomycotina</taxon>
        <taxon>Eurotiomycetes</taxon>
        <taxon>Eurotiomycetidae</taxon>
        <taxon>Eurotiales</taxon>
        <taxon>Aspergillaceae</taxon>
        <taxon>Aspergillus</taxon>
        <taxon>Aspergillus subgen. Circumdati</taxon>
    </lineage>
</organism>
<accession>A0A8H6E0N3</accession>
<evidence type="ECO:0000313" key="4">
    <source>
        <dbReference type="EMBL" id="KAF5854987.1"/>
    </source>
</evidence>
<proteinExistence type="predicted"/>
<dbReference type="InterPro" id="IPR015366">
    <property type="entry name" value="S53_propep"/>
</dbReference>
<dbReference type="Gene3D" id="3.40.50.200">
    <property type="entry name" value="Peptidase S8/S53 domain"/>
    <property type="match status" value="1"/>
</dbReference>
<dbReference type="PANTHER" id="PTHR14218">
    <property type="entry name" value="PROTEASE S8 TRIPEPTIDYL PEPTIDASE I CLN2"/>
    <property type="match status" value="1"/>
</dbReference>
<dbReference type="EMBL" id="SPNV01000547">
    <property type="protein sequence ID" value="KAF5854987.1"/>
    <property type="molecule type" value="Genomic_DNA"/>
</dbReference>
<protein>
    <submittedName>
        <fullName evidence="4">Polynucleotide 3'-phosphatase</fullName>
    </submittedName>
</protein>
<keyword evidence="2" id="KW-0865">Zymogen</keyword>
<dbReference type="InterPro" id="IPR050819">
    <property type="entry name" value="Tripeptidyl-peptidase_I"/>
</dbReference>
<keyword evidence="5" id="KW-1185">Reference proteome</keyword>
<evidence type="ECO:0000256" key="2">
    <source>
        <dbReference type="ARBA" id="ARBA00023145"/>
    </source>
</evidence>
<dbReference type="GO" id="GO:0004252">
    <property type="term" value="F:serine-type endopeptidase activity"/>
    <property type="evidence" value="ECO:0007669"/>
    <property type="project" value="InterPro"/>
</dbReference>
<sequence>MSTSSNPEHGHQMSRDYISGFLHPSNVASREVLSWLETAQVSTTSFGSHASWITFTAPVSKAEKIYKTRFYTFEHKKSKAIVVRTLKYSLLSHTEPPLLGVVPATLADLVADCSVTITPHRLRSLSRTRPDSRKRLGISGFLDHYERYSGFHRSLDLYASSIPDTNFSVVLINGGLNLQNPLEISTEASLDIQYAAALADNPLTTFYSSAGRGPTIFGVGDDGSGESDHEPYLGQFRYLLDLPDDELPAVLSTSYGEVGQRVPETYAKTTCNMFAQLGAPGGGVSVIFSSGDS</sequence>
<dbReference type="GO" id="GO:0008240">
    <property type="term" value="F:tripeptidyl-peptidase activity"/>
    <property type="evidence" value="ECO:0007669"/>
    <property type="project" value="TreeGrafter"/>
</dbReference>
<keyword evidence="1" id="KW-0732">Signal</keyword>
<gene>
    <name evidence="4" type="primary">TPP1_2</name>
    <name evidence="4" type="ORF">ETB97_010357</name>
</gene>
<evidence type="ECO:0000256" key="1">
    <source>
        <dbReference type="ARBA" id="ARBA00022729"/>
    </source>
</evidence>